<dbReference type="InterPro" id="IPR001810">
    <property type="entry name" value="F-box_dom"/>
</dbReference>
<dbReference type="SMART" id="SM00256">
    <property type="entry name" value="FBOX"/>
    <property type="match status" value="1"/>
</dbReference>
<accession>A0A0H2RI62</accession>
<name>A0A0H2RI62_9AGAM</name>
<proteinExistence type="predicted"/>
<evidence type="ECO:0000259" key="1">
    <source>
        <dbReference type="SMART" id="SM00256"/>
    </source>
</evidence>
<dbReference type="InParanoid" id="A0A0H2RI62"/>
<keyword evidence="3" id="KW-1185">Reference proteome</keyword>
<gene>
    <name evidence="2" type="ORF">SCHPADRAFT_855527</name>
</gene>
<organism evidence="2 3">
    <name type="scientific">Schizopora paradoxa</name>
    <dbReference type="NCBI Taxonomy" id="27342"/>
    <lineage>
        <taxon>Eukaryota</taxon>
        <taxon>Fungi</taxon>
        <taxon>Dikarya</taxon>
        <taxon>Basidiomycota</taxon>
        <taxon>Agaricomycotina</taxon>
        <taxon>Agaricomycetes</taxon>
        <taxon>Hymenochaetales</taxon>
        <taxon>Schizoporaceae</taxon>
        <taxon>Schizopora</taxon>
    </lineage>
</organism>
<dbReference type="EMBL" id="KQ086003">
    <property type="protein sequence ID" value="KLO11327.1"/>
    <property type="molecule type" value="Genomic_DNA"/>
</dbReference>
<evidence type="ECO:0000313" key="3">
    <source>
        <dbReference type="Proteomes" id="UP000053477"/>
    </source>
</evidence>
<dbReference type="Proteomes" id="UP000053477">
    <property type="component" value="Unassembled WGS sequence"/>
</dbReference>
<dbReference type="InterPro" id="IPR036047">
    <property type="entry name" value="F-box-like_dom_sf"/>
</dbReference>
<dbReference type="OrthoDB" id="2786194at2759"/>
<protein>
    <recommendedName>
        <fullName evidence="1">F-box domain-containing protein</fullName>
    </recommendedName>
</protein>
<evidence type="ECO:0000313" key="2">
    <source>
        <dbReference type="EMBL" id="KLO11327.1"/>
    </source>
</evidence>
<dbReference type="AlphaFoldDB" id="A0A0H2RI62"/>
<sequence>MVVSLVTAFPDIQFEIFKVLSLGSLVILRQVCRSLNTAIMSNKQLWISILERDVLSRGINLHPLRISKDEASVQHVESWIRCALSLSRAHREERRPITTHVKLELRVTWLKILRINWCIVASSSERESRLTIWNLQGGSPAISKEYYLPGPVGDGVVDDGGSGITLALTIGTTNMFVHVLSVCEIDRAASICSLAILRDVSYVRSLNGRWIVCAVRQGDDTYPTLVDWTTSRQWALSPRWYIDHPNLPWGVLHSAVLVATQWLDCIVVIMSKTVEIFRIADLQRDSKSVSSVASFRVIIPRTHVEDNTDGADLEEAMFHTYGQCKTPDGHPILSFTCRTKTRSYSLFSIIFSDPNFTLLEGSLNVTKNLRPHDFPSGGSSFAVGRASNYEVHLRIRDDYELLPELIFVKIDRFCEDNALLSASCPRAVTDEFPLLHFTTSMDFDDVTGLLVVGTCKGRLCFARFIPEEMIASGSLMDELPAQSSRGDELSIASIDMDIPPYFIHAQKSKYDFALPSQYIEETVETWPPLPRGSLASGPWSNDWSQYENLRHWVVPANRWPMIDVGGFYHVDSIVPRIRLVMDTLGDVIPLAYRLNPEIVVYRIGPRYYMVTVTKDVLNMLNFEDMPLPNLDVTSPLQSEFFEALTRSNVQPHPRRFGKSGEVGLFHAAKWVDRLLEVVAQNAEELKIELSEIGPDPNFWSEDDFIMIVEKVTYRM</sequence>
<dbReference type="SUPFAM" id="SSF81383">
    <property type="entry name" value="F-box domain"/>
    <property type="match status" value="1"/>
</dbReference>
<reference evidence="2 3" key="1">
    <citation type="submission" date="2015-04" db="EMBL/GenBank/DDBJ databases">
        <title>Complete genome sequence of Schizopora paradoxa KUC8140, a cosmopolitan wood degrader in East Asia.</title>
        <authorList>
            <consortium name="DOE Joint Genome Institute"/>
            <person name="Min B."/>
            <person name="Park H."/>
            <person name="Jang Y."/>
            <person name="Kim J.-J."/>
            <person name="Kim K.H."/>
            <person name="Pangilinan J."/>
            <person name="Lipzen A."/>
            <person name="Riley R."/>
            <person name="Grigoriev I.V."/>
            <person name="Spatafora J.W."/>
            <person name="Choi I.-G."/>
        </authorList>
    </citation>
    <scope>NUCLEOTIDE SEQUENCE [LARGE SCALE GENOMIC DNA]</scope>
    <source>
        <strain evidence="2 3">KUC8140</strain>
    </source>
</reference>
<feature type="domain" description="F-box" evidence="1">
    <location>
        <begin position="9"/>
        <end position="49"/>
    </location>
</feature>